<sequence>MNPRWLRMAVNVDEQLGIVQTRWQDTGFLYGSFGGFSGRASPRSAPPSV</sequence>
<accession>A0ABT4A5N4</accession>
<reference evidence="1 2" key="1">
    <citation type="submission" date="2022-11" db="EMBL/GenBank/DDBJ databases">
        <title>Minimal conservation of predation-associated metabolite biosynthetic gene clusters underscores biosynthetic potential of Myxococcota including descriptions for ten novel species: Archangium lansinium sp. nov., Myxococcus landrumus sp. nov., Nannocystis bai.</title>
        <authorList>
            <person name="Ahearne A."/>
            <person name="Stevens C."/>
            <person name="Phillips K."/>
        </authorList>
    </citation>
    <scope>NUCLEOTIDE SEQUENCE [LARGE SCALE GENOMIC DNA]</scope>
    <source>
        <strain evidence="1 2">MIWBW</strain>
    </source>
</reference>
<dbReference type="RefSeq" id="WP_267535180.1">
    <property type="nucleotide sequence ID" value="NZ_JAPNKA010000001.1"/>
</dbReference>
<evidence type="ECO:0000313" key="1">
    <source>
        <dbReference type="EMBL" id="MCY1076282.1"/>
    </source>
</evidence>
<keyword evidence="2" id="KW-1185">Reference proteome</keyword>
<proteinExistence type="predicted"/>
<dbReference type="Proteomes" id="UP001207654">
    <property type="component" value="Unassembled WGS sequence"/>
</dbReference>
<organism evidence="1 2">
    <name type="scientific">Archangium lansingense</name>
    <dbReference type="NCBI Taxonomy" id="2995310"/>
    <lineage>
        <taxon>Bacteria</taxon>
        <taxon>Pseudomonadati</taxon>
        <taxon>Myxococcota</taxon>
        <taxon>Myxococcia</taxon>
        <taxon>Myxococcales</taxon>
        <taxon>Cystobacterineae</taxon>
        <taxon>Archangiaceae</taxon>
        <taxon>Archangium</taxon>
    </lineage>
</organism>
<protein>
    <submittedName>
        <fullName evidence="1">Uncharacterized protein</fullName>
    </submittedName>
</protein>
<dbReference type="EMBL" id="JAPNKA010000001">
    <property type="protein sequence ID" value="MCY1076282.1"/>
    <property type="molecule type" value="Genomic_DNA"/>
</dbReference>
<evidence type="ECO:0000313" key="2">
    <source>
        <dbReference type="Proteomes" id="UP001207654"/>
    </source>
</evidence>
<name>A0ABT4A5N4_9BACT</name>
<gene>
    <name evidence="1" type="ORF">OV287_17530</name>
</gene>
<comment type="caution">
    <text evidence="1">The sequence shown here is derived from an EMBL/GenBank/DDBJ whole genome shotgun (WGS) entry which is preliminary data.</text>
</comment>